<protein>
    <submittedName>
        <fullName evidence="2">Uncharacterized protein</fullName>
    </submittedName>
</protein>
<keyword evidence="1" id="KW-0812">Transmembrane</keyword>
<keyword evidence="3" id="KW-1185">Reference proteome</keyword>
<sequence length="188" mass="20361">MTRFTSHAVTEPHLTTASGGVITAEYGNPGEATYRRVIVNLSAGTVTFFRCHTPSRFMATGPDAECSCRLDEVRGICSTWVRPRDVGPVLEVVTSTGRARLPHSMSGFKTVCEVIEQSVAKSGSRLRWFEAAAAQEVLVLICGAALAAGVIWALPEMSRVAIAATVGTMVLVLLAVCGLYWRSKRTWW</sequence>
<dbReference type="AlphaFoldDB" id="A0A517Y4B0"/>
<evidence type="ECO:0000313" key="2">
    <source>
        <dbReference type="EMBL" id="QDU25047.1"/>
    </source>
</evidence>
<dbReference type="Proteomes" id="UP000315017">
    <property type="component" value="Chromosome"/>
</dbReference>
<proteinExistence type="predicted"/>
<keyword evidence="1" id="KW-1133">Transmembrane helix</keyword>
<feature type="transmembrane region" description="Helical" evidence="1">
    <location>
        <begin position="160"/>
        <end position="181"/>
    </location>
</feature>
<organism evidence="2 3">
    <name type="scientific">Anatilimnocola aggregata</name>
    <dbReference type="NCBI Taxonomy" id="2528021"/>
    <lineage>
        <taxon>Bacteria</taxon>
        <taxon>Pseudomonadati</taxon>
        <taxon>Planctomycetota</taxon>
        <taxon>Planctomycetia</taxon>
        <taxon>Pirellulales</taxon>
        <taxon>Pirellulaceae</taxon>
        <taxon>Anatilimnocola</taxon>
    </lineage>
</organism>
<feature type="transmembrane region" description="Helical" evidence="1">
    <location>
        <begin position="131"/>
        <end position="154"/>
    </location>
</feature>
<evidence type="ECO:0000313" key="3">
    <source>
        <dbReference type="Proteomes" id="UP000315017"/>
    </source>
</evidence>
<evidence type="ECO:0000256" key="1">
    <source>
        <dbReference type="SAM" id="Phobius"/>
    </source>
</evidence>
<dbReference type="EMBL" id="CP036274">
    <property type="protein sequence ID" value="QDU25047.1"/>
    <property type="molecule type" value="Genomic_DNA"/>
</dbReference>
<keyword evidence="1" id="KW-0472">Membrane</keyword>
<accession>A0A517Y4B0</accession>
<reference evidence="2 3" key="1">
    <citation type="submission" date="2019-02" db="EMBL/GenBank/DDBJ databases">
        <title>Deep-cultivation of Planctomycetes and their phenomic and genomic characterization uncovers novel biology.</title>
        <authorList>
            <person name="Wiegand S."/>
            <person name="Jogler M."/>
            <person name="Boedeker C."/>
            <person name="Pinto D."/>
            <person name="Vollmers J."/>
            <person name="Rivas-Marin E."/>
            <person name="Kohn T."/>
            <person name="Peeters S.H."/>
            <person name="Heuer A."/>
            <person name="Rast P."/>
            <person name="Oberbeckmann S."/>
            <person name="Bunk B."/>
            <person name="Jeske O."/>
            <person name="Meyerdierks A."/>
            <person name="Storesund J.E."/>
            <person name="Kallscheuer N."/>
            <person name="Luecker S."/>
            <person name="Lage O.M."/>
            <person name="Pohl T."/>
            <person name="Merkel B.J."/>
            <person name="Hornburger P."/>
            <person name="Mueller R.-W."/>
            <person name="Bruemmer F."/>
            <person name="Labrenz M."/>
            <person name="Spormann A.M."/>
            <person name="Op den Camp H."/>
            <person name="Overmann J."/>
            <person name="Amann R."/>
            <person name="Jetten M.S.M."/>
            <person name="Mascher T."/>
            <person name="Medema M.H."/>
            <person name="Devos D.P."/>
            <person name="Kaster A.-K."/>
            <person name="Ovreas L."/>
            <person name="Rohde M."/>
            <person name="Galperin M.Y."/>
            <person name="Jogler C."/>
        </authorList>
    </citation>
    <scope>NUCLEOTIDE SEQUENCE [LARGE SCALE GENOMIC DNA]</scope>
    <source>
        <strain evidence="2 3">ETA_A8</strain>
    </source>
</reference>
<gene>
    <name evidence="2" type="ORF">ETAA8_01080</name>
</gene>
<name>A0A517Y4B0_9BACT</name>
<dbReference type="KEGG" id="aagg:ETAA8_01080"/>